<dbReference type="PROSITE" id="PS51820">
    <property type="entry name" value="PA14"/>
    <property type="match status" value="1"/>
</dbReference>
<comment type="caution">
    <text evidence="13">The sequence shown here is derived from an EMBL/GenBank/DDBJ whole genome shotgun (WGS) entry which is preliminary data.</text>
</comment>
<dbReference type="InterPro" id="IPR008428">
    <property type="entry name" value="Chond_GalNAc"/>
</dbReference>
<feature type="compositionally biased region" description="Gly residues" evidence="11">
    <location>
        <begin position="365"/>
        <end position="374"/>
    </location>
</feature>
<evidence type="ECO:0000256" key="9">
    <source>
        <dbReference type="ARBA" id="ARBA00052364"/>
    </source>
</evidence>
<dbReference type="Proteomes" id="UP000532437">
    <property type="component" value="Unassembled WGS sequence"/>
</dbReference>
<dbReference type="SMART" id="SM00758">
    <property type="entry name" value="PA14"/>
    <property type="match status" value="1"/>
</dbReference>
<evidence type="ECO:0000256" key="1">
    <source>
        <dbReference type="ARBA" id="ARBA00004447"/>
    </source>
</evidence>
<dbReference type="AlphaFoldDB" id="A0A7K5Q5Z0"/>
<feature type="compositionally biased region" description="Acidic residues" evidence="11">
    <location>
        <begin position="576"/>
        <end position="591"/>
    </location>
</feature>
<feature type="compositionally biased region" description="Low complexity" evidence="11">
    <location>
        <begin position="506"/>
        <end position="521"/>
    </location>
</feature>
<evidence type="ECO:0000256" key="7">
    <source>
        <dbReference type="ARBA" id="ARBA00023034"/>
    </source>
</evidence>
<evidence type="ECO:0000256" key="2">
    <source>
        <dbReference type="ARBA" id="ARBA00009239"/>
    </source>
</evidence>
<dbReference type="Pfam" id="PF05679">
    <property type="entry name" value="CHGN"/>
    <property type="match status" value="1"/>
</dbReference>
<comment type="similarity">
    <text evidence="2 10">Belongs to the chondroitin N-acetylgalactosaminyltransferase family.</text>
</comment>
<name>A0A7K5Q5Z0_9CORV</name>
<dbReference type="EMBL" id="VZRG01004807">
    <property type="protein sequence ID" value="NWT62208.1"/>
    <property type="molecule type" value="Genomic_DNA"/>
</dbReference>
<evidence type="ECO:0000256" key="8">
    <source>
        <dbReference type="ARBA" id="ARBA00023136"/>
    </source>
</evidence>
<keyword evidence="8" id="KW-0472">Membrane</keyword>
<proteinExistence type="inferred from homology"/>
<comment type="catalytic activity">
    <reaction evidence="9 10">
        <text>an N-acetyl-beta-D-glucosaminyl derivative + UDP-N-acetyl-alpha-D-galactosamine = an N-acetyl-beta-D-galactosaminyl-(1-&gt;4)-N-acetyl-beta-D-glucosaminyl derivative + UDP + H(+)</text>
        <dbReference type="Rhea" id="RHEA:20493"/>
        <dbReference type="ChEBI" id="CHEBI:15378"/>
        <dbReference type="ChEBI" id="CHEBI:58223"/>
        <dbReference type="ChEBI" id="CHEBI:61631"/>
        <dbReference type="ChEBI" id="CHEBI:67138"/>
        <dbReference type="ChEBI" id="CHEBI:138027"/>
        <dbReference type="EC" id="2.4.1.244"/>
    </reaction>
</comment>
<dbReference type="EC" id="2.4.1.244" evidence="10"/>
<keyword evidence="6" id="KW-1133">Transmembrane helix</keyword>
<feature type="domain" description="PA14" evidence="12">
    <location>
        <begin position="67"/>
        <end position="229"/>
    </location>
</feature>
<dbReference type="PANTHER" id="PTHR12369:SF15">
    <property type="entry name" value="BETA-1,4-N-ACETYLGALACTOSAMINYLTRANSFERASE 3"/>
    <property type="match status" value="1"/>
</dbReference>
<dbReference type="FunFam" id="3.90.550.10:FF:000063">
    <property type="entry name" value="Beta-1,4-N-acetylgalactosaminyltransferase"/>
    <property type="match status" value="1"/>
</dbReference>
<feature type="region of interest" description="Disordered" evidence="11">
    <location>
        <begin position="363"/>
        <end position="438"/>
    </location>
</feature>
<feature type="compositionally biased region" description="Acidic residues" evidence="11">
    <location>
        <begin position="389"/>
        <end position="400"/>
    </location>
</feature>
<comment type="function">
    <text evidence="10">Transfers N-acetylgalactosamine (GalNAc) from UDP-GalNAc to N-acetylglucosamine-beta-benzyl with a beta-1,4-linkage to form N,N'-diacetyllactosediamine, GalNAc-beta-1,4-GlcNAc structures in N-linked glycans and probably O-linked glycans.</text>
</comment>
<evidence type="ECO:0000313" key="14">
    <source>
        <dbReference type="Proteomes" id="UP000532437"/>
    </source>
</evidence>
<keyword evidence="7 10" id="KW-0333">Golgi apparatus</keyword>
<keyword evidence="5 10" id="KW-0735">Signal-anchor</keyword>
<evidence type="ECO:0000256" key="3">
    <source>
        <dbReference type="ARBA" id="ARBA00022679"/>
    </source>
</evidence>
<dbReference type="GO" id="GO:0032580">
    <property type="term" value="C:Golgi cisterna membrane"/>
    <property type="evidence" value="ECO:0007669"/>
    <property type="project" value="UniProtKB-SubCell"/>
</dbReference>
<keyword evidence="14" id="KW-1185">Reference proteome</keyword>
<dbReference type="SUPFAM" id="SSF53448">
    <property type="entry name" value="Nucleotide-diphospho-sugar transferases"/>
    <property type="match status" value="1"/>
</dbReference>
<evidence type="ECO:0000256" key="4">
    <source>
        <dbReference type="ARBA" id="ARBA00022692"/>
    </source>
</evidence>
<dbReference type="Pfam" id="PF07691">
    <property type="entry name" value="PA14"/>
    <property type="match status" value="1"/>
</dbReference>
<keyword evidence="3 10" id="KW-0808">Transferase</keyword>
<accession>A0A7K5Q5Z0</accession>
<gene>
    <name evidence="13" type="primary">B4galnt3</name>
    <name evidence="13" type="ORF">ERYMCC_R10176</name>
</gene>
<feature type="non-terminal residue" evidence="13">
    <location>
        <position position="962"/>
    </location>
</feature>
<evidence type="ECO:0000256" key="11">
    <source>
        <dbReference type="SAM" id="MobiDB-lite"/>
    </source>
</evidence>
<dbReference type="InterPro" id="IPR011658">
    <property type="entry name" value="PA14_dom"/>
</dbReference>
<dbReference type="InterPro" id="IPR051227">
    <property type="entry name" value="CS_glycosyltransferase"/>
</dbReference>
<evidence type="ECO:0000259" key="12">
    <source>
        <dbReference type="PROSITE" id="PS51820"/>
    </source>
</evidence>
<dbReference type="InterPro" id="IPR029044">
    <property type="entry name" value="Nucleotide-diphossugar_trans"/>
</dbReference>
<sequence>GYESWRELAQVLSAPRAPGGDAALQPERAQGLGQQGSGSRAVAEAGRAGQGHGHGCSSSQCPASASQFQGQANLHVFEDWCGSSIEQLRRNLHFPLFPHTRTTLKKLAVSPRWTNYGLRIFGYLHPFTDGEFQFAIAADDNAEFWLSADEKPSGVQLLASVGKTGKEWTAPGEFGKFHSQKSNLVRLSAAGRYYFEVLHKQDDRGTDHVEVAVSLEVPPGPSSPLCSRWFADEALLKMDEVGHIPQTLASGRSRAAGAAGAAGAAASRAHPADMLKPDPRDTLYQVPLLSRSRLRRALPECPYRPSYLVDGFPLQRYQGLQFVHLSFVYPNDYSRLSHMEKDNKCFYQENPYYLESCSLPAGARPGQGGSGSCGRGVTWVRPAGSQEQNPEEERYEEQDVESTGVPEQGGPGRAGPAGQAPSSSLWGSDGMHQEQHSLRERRRLLSLLADPAGQETGSRRTQRSGVISAVLASTNQSLSLTGLEGSPVTKRPRSRAGVKDNSRSPLQRARALQGRAAGGRANPSSRRGMQQPRLPQGLGQEQPHGAEQQAASDGRGGTAEARGASPVTGKSGGAAQEEEVDGEPEEEDEEDFDYVPVFDQAVNWEQTFSVTNLDFHMLRTDWIDLKCNTSGNLLLGESEALEVTRVFLRKLNQRSRGRFQLQRILNVEKRQDRVRGSRYLLELELLELLGPARRRLRLSEFVFARGWQGPARREDERRMRSLAWGGRRHLMAASQEPELCWPQGFSWNHRAVVHFVVPVKNQARWVLQFISDMEELFRVTKDPYFSIIITDYSSDDMDVEKALKRSALHSYQYLRLTGNFERSAGLQAGIDLVTDPHSIVFLCDLHIHFPAGVIDSIRKHCVEGKMAFAPMVMRLHCGMSPQWPDGYWEVNGFGLLGIYKSDLDKIGGMNTKEFRDRWGGEDWELLDRILQAGLEVERLALRNFFHWFHSKRGMWNRRQLRT</sequence>
<dbReference type="GO" id="GO:0033842">
    <property type="term" value="F:N-acetyl-beta-glucosaminyl-derivative 4-beta-N-acetylgalactosaminyltransferase activity"/>
    <property type="evidence" value="ECO:0007669"/>
    <property type="project" value="UniProtKB-EC"/>
</dbReference>
<dbReference type="Gene3D" id="3.90.550.10">
    <property type="entry name" value="Spore Coat Polysaccharide Biosynthesis Protein SpsA, Chain A"/>
    <property type="match status" value="1"/>
</dbReference>
<feature type="non-terminal residue" evidence="13">
    <location>
        <position position="1"/>
    </location>
</feature>
<organism evidence="13 14">
    <name type="scientific">Erythrocercus mccallii</name>
    <dbReference type="NCBI Taxonomy" id="107208"/>
    <lineage>
        <taxon>Eukaryota</taxon>
        <taxon>Metazoa</taxon>
        <taxon>Chordata</taxon>
        <taxon>Craniata</taxon>
        <taxon>Vertebrata</taxon>
        <taxon>Euteleostomi</taxon>
        <taxon>Archelosauria</taxon>
        <taxon>Archosauria</taxon>
        <taxon>Dinosauria</taxon>
        <taxon>Saurischia</taxon>
        <taxon>Theropoda</taxon>
        <taxon>Coelurosauria</taxon>
        <taxon>Aves</taxon>
        <taxon>Neognathae</taxon>
        <taxon>Neoaves</taxon>
        <taxon>Telluraves</taxon>
        <taxon>Australaves</taxon>
        <taxon>Passeriformes</taxon>
        <taxon>Corvoidea</taxon>
        <taxon>Dicruridae</taxon>
        <taxon>Erythrocercus</taxon>
    </lineage>
</organism>
<evidence type="ECO:0000256" key="6">
    <source>
        <dbReference type="ARBA" id="ARBA00022989"/>
    </source>
</evidence>
<feature type="region of interest" description="Disordered" evidence="11">
    <location>
        <begin position="480"/>
        <end position="591"/>
    </location>
</feature>
<evidence type="ECO:0000313" key="13">
    <source>
        <dbReference type="EMBL" id="NWT62208.1"/>
    </source>
</evidence>
<evidence type="ECO:0000256" key="5">
    <source>
        <dbReference type="ARBA" id="ARBA00022968"/>
    </source>
</evidence>
<comment type="subcellular location">
    <subcellularLocation>
        <location evidence="1 10">Golgi apparatus</location>
        <location evidence="1 10">Golgi stack membrane</location>
        <topology evidence="1 10">Single-pass type II membrane protein</topology>
    </subcellularLocation>
</comment>
<evidence type="ECO:0000256" key="10">
    <source>
        <dbReference type="RuleBase" id="RU364016"/>
    </source>
</evidence>
<reference evidence="13 14" key="1">
    <citation type="submission" date="2019-09" db="EMBL/GenBank/DDBJ databases">
        <title>Bird 10,000 Genomes (B10K) Project - Family phase.</title>
        <authorList>
            <person name="Zhang G."/>
        </authorList>
    </citation>
    <scope>NUCLEOTIDE SEQUENCE [LARGE SCALE GENOMIC DNA]</scope>
    <source>
        <strain evidence="13">B10K-DU-002-60</strain>
        <tissue evidence="13">Muscle</tissue>
    </source>
</reference>
<feature type="region of interest" description="Disordered" evidence="11">
    <location>
        <begin position="16"/>
        <end position="62"/>
    </location>
</feature>
<protein>
    <recommendedName>
        <fullName evidence="10">Beta-1,4-N-acetylgalactosaminyltransferase</fullName>
        <ecNumber evidence="10">2.4.1.244</ecNumber>
    </recommendedName>
</protein>
<keyword evidence="4" id="KW-0812">Transmembrane</keyword>
<dbReference type="PANTHER" id="PTHR12369">
    <property type="entry name" value="CHONDROITIN SYNTHASE"/>
    <property type="match status" value="1"/>
</dbReference>
<dbReference type="InterPro" id="IPR037524">
    <property type="entry name" value="PA14/GLEYA"/>
</dbReference>